<name>G0QLK0_ICHMU</name>
<dbReference type="GeneID" id="14910094"/>
<dbReference type="GO" id="GO:0071949">
    <property type="term" value="F:FAD binding"/>
    <property type="evidence" value="ECO:0007669"/>
    <property type="project" value="TreeGrafter"/>
</dbReference>
<protein>
    <submittedName>
        <fullName evidence="1">Pyridine nucleotide-disulfide, putative</fullName>
        <ecNumber evidence="1">1.16.1.7</ecNumber>
        <ecNumber evidence="1">1.6.99.3</ecNumber>
    </submittedName>
</protein>
<dbReference type="RefSeq" id="XP_004039211.1">
    <property type="nucleotide sequence ID" value="XM_004039163.1"/>
</dbReference>
<dbReference type="OrthoDB" id="5376590at2759"/>
<dbReference type="Proteomes" id="UP000008983">
    <property type="component" value="Unassembled WGS sequence"/>
</dbReference>
<dbReference type="PANTHER" id="PTHR10632:SF2">
    <property type="entry name" value="SULFIDE:QUINONE OXIDOREDUCTASE, MITOCHONDRIAL"/>
    <property type="match status" value="1"/>
</dbReference>
<dbReference type="EC" id="1.6.99.3" evidence="1"/>
<dbReference type="EMBL" id="GL983268">
    <property type="protein sequence ID" value="EGR33907.1"/>
    <property type="molecule type" value="Genomic_DNA"/>
</dbReference>
<dbReference type="EC" id="1.16.1.7" evidence="1"/>
<dbReference type="InterPro" id="IPR015904">
    <property type="entry name" value="Sulphide_quinone_reductase"/>
</dbReference>
<dbReference type="SUPFAM" id="SSF51905">
    <property type="entry name" value="FAD/NAD(P)-binding domain"/>
    <property type="match status" value="1"/>
</dbReference>
<dbReference type="PANTHER" id="PTHR10632">
    <property type="entry name" value="SULFIDE:QUINONE OXIDOREDUCTASE"/>
    <property type="match status" value="1"/>
</dbReference>
<dbReference type="STRING" id="857967.G0QLK0"/>
<keyword evidence="2" id="KW-1185">Reference proteome</keyword>
<dbReference type="AlphaFoldDB" id="G0QLK0"/>
<organism evidence="1 2">
    <name type="scientific">Ichthyophthirius multifiliis</name>
    <name type="common">White spot disease agent</name>
    <name type="synonym">Ich</name>
    <dbReference type="NCBI Taxonomy" id="5932"/>
    <lineage>
        <taxon>Eukaryota</taxon>
        <taxon>Sar</taxon>
        <taxon>Alveolata</taxon>
        <taxon>Ciliophora</taxon>
        <taxon>Intramacronucleata</taxon>
        <taxon>Oligohymenophorea</taxon>
        <taxon>Hymenostomatida</taxon>
        <taxon>Ophryoglenina</taxon>
        <taxon>Ichthyophthirius</taxon>
    </lineage>
</organism>
<reference evidence="1 2" key="1">
    <citation type="submission" date="2011-07" db="EMBL/GenBank/DDBJ databases">
        <authorList>
            <person name="Coyne R."/>
            <person name="Brami D."/>
            <person name="Johnson J."/>
            <person name="Hostetler J."/>
            <person name="Hannick L."/>
            <person name="Clark T."/>
            <person name="Cassidy-Hanley D."/>
            <person name="Inman J."/>
        </authorList>
    </citation>
    <scope>NUCLEOTIDE SEQUENCE [LARGE SCALE GENOMIC DNA]</scope>
    <source>
        <strain evidence="1 2">G5</strain>
    </source>
</reference>
<evidence type="ECO:0000313" key="1">
    <source>
        <dbReference type="EMBL" id="EGR33907.1"/>
    </source>
</evidence>
<accession>G0QLK0</accession>
<keyword evidence="1" id="KW-0560">Oxidoreductase</keyword>
<dbReference type="InterPro" id="IPR036188">
    <property type="entry name" value="FAD/NAD-bd_sf"/>
</dbReference>
<dbReference type="eggNOG" id="KOG3851">
    <property type="taxonomic scope" value="Eukaryota"/>
</dbReference>
<dbReference type="GO" id="GO:0070224">
    <property type="term" value="F:sulfide:quinone oxidoreductase activity"/>
    <property type="evidence" value="ECO:0007669"/>
    <property type="project" value="TreeGrafter"/>
</dbReference>
<proteinExistence type="predicted"/>
<dbReference type="GO" id="GO:0140618">
    <property type="term" value="F:ferric-chelate reductase (NADH) activity"/>
    <property type="evidence" value="ECO:0007669"/>
    <property type="project" value="UniProtKB-EC"/>
</dbReference>
<dbReference type="GO" id="GO:0070221">
    <property type="term" value="P:sulfide oxidation, using sulfide:quinone oxidoreductase"/>
    <property type="evidence" value="ECO:0007669"/>
    <property type="project" value="TreeGrafter"/>
</dbReference>
<gene>
    <name evidence="1" type="ORF">IMG5_031630</name>
</gene>
<dbReference type="GO" id="GO:0005739">
    <property type="term" value="C:mitochondrion"/>
    <property type="evidence" value="ECO:0007669"/>
    <property type="project" value="TreeGrafter"/>
</dbReference>
<evidence type="ECO:0000313" key="2">
    <source>
        <dbReference type="Proteomes" id="UP000008983"/>
    </source>
</evidence>
<dbReference type="Gene3D" id="3.50.50.60">
    <property type="entry name" value="FAD/NAD(P)-binding domain"/>
    <property type="match status" value="2"/>
</dbReference>
<dbReference type="InParanoid" id="G0QLK0"/>
<sequence length="309" mass="35893">MTLIKLKALKKLQMILSVLQVLFMIIIMCQNSMNCVEISEAEKLYSLSLIDLRNNLGFLIRLFIWQKIDLIKKEQERKLLQNQEKAVDYAFPQPKYAEALEKIQKQKNINVYKSSNLIEVNKNNRKATFQNMKTGEIQEIDFDLIHIVPPPKLPKFLQDSPQIVDQQGYLDIDEYTLRHKKYKNIWGIGDCSNIPTSKTMAAIFSQTPVVVDNLYHVLSGKGDQQLPSNYDGYTCCPIFVGNGKLMLIEYKYGYIANETFMAHQEIPSQFFYKLKKDFFPWAYWNLVPKGVWHGRKAILPAFTKAFTSI</sequence>